<name>A0ABV3DR39_9ACTN</name>
<keyword evidence="4" id="KW-1185">Reference proteome</keyword>
<evidence type="ECO:0000256" key="1">
    <source>
        <dbReference type="SAM" id="MobiDB-lite"/>
    </source>
</evidence>
<evidence type="ECO:0000313" key="4">
    <source>
        <dbReference type="Proteomes" id="UP001551482"/>
    </source>
</evidence>
<dbReference type="Proteomes" id="UP001551482">
    <property type="component" value="Unassembled WGS sequence"/>
</dbReference>
<feature type="compositionally biased region" description="Basic and acidic residues" evidence="1">
    <location>
        <begin position="240"/>
        <end position="264"/>
    </location>
</feature>
<evidence type="ECO:0000313" key="3">
    <source>
        <dbReference type="EMBL" id="MEU8138221.1"/>
    </source>
</evidence>
<evidence type="ECO:0000256" key="2">
    <source>
        <dbReference type="SAM" id="Phobius"/>
    </source>
</evidence>
<dbReference type="Pfam" id="PF19560">
    <property type="entry name" value="DUF6082"/>
    <property type="match status" value="1"/>
</dbReference>
<dbReference type="InterPro" id="IPR045728">
    <property type="entry name" value="DUF6082"/>
</dbReference>
<sequence length="279" mass="30374">MGASAAVGANDANKPRSRSGVIWGGKSAGSSRPSTAGSATLTADDLSWFAPGVRHHAGVLARSGALGVVATLAVALGLAFFAGTTIQRFSGAVAWTTSGALLALTALVVTAWTQQRELRIQRKHARRTADAAVQANHLELLKLSLADPELAAVWPSFAGNPPKAQERRYLYANMIITHVSYAYLSGEASEEEIRAELNYLFRSPVLSDFWDLSRPFRLTTPPDAPHQPFYEIADEEWQRARAMSDEHRPVPEEPRSRALEEYRRRAAAKLPRPLPDAPV</sequence>
<keyword evidence="2" id="KW-0812">Transmembrane</keyword>
<keyword evidence="2" id="KW-1133">Transmembrane helix</keyword>
<feature type="transmembrane region" description="Helical" evidence="2">
    <location>
        <begin position="64"/>
        <end position="86"/>
    </location>
</feature>
<reference evidence="3 4" key="1">
    <citation type="submission" date="2024-06" db="EMBL/GenBank/DDBJ databases">
        <title>The Natural Products Discovery Center: Release of the First 8490 Sequenced Strains for Exploring Actinobacteria Biosynthetic Diversity.</title>
        <authorList>
            <person name="Kalkreuter E."/>
            <person name="Kautsar S.A."/>
            <person name="Yang D."/>
            <person name="Bader C.D."/>
            <person name="Teijaro C.N."/>
            <person name="Fluegel L."/>
            <person name="Davis C.M."/>
            <person name="Simpson J.R."/>
            <person name="Lauterbach L."/>
            <person name="Steele A.D."/>
            <person name="Gui C."/>
            <person name="Meng S."/>
            <person name="Li G."/>
            <person name="Viehrig K."/>
            <person name="Ye F."/>
            <person name="Su P."/>
            <person name="Kiefer A.F."/>
            <person name="Nichols A."/>
            <person name="Cepeda A.J."/>
            <person name="Yan W."/>
            <person name="Fan B."/>
            <person name="Jiang Y."/>
            <person name="Adhikari A."/>
            <person name="Zheng C.-J."/>
            <person name="Schuster L."/>
            <person name="Cowan T.M."/>
            <person name="Smanski M.J."/>
            <person name="Chevrette M.G."/>
            <person name="De Carvalho L.P.S."/>
            <person name="Shen B."/>
        </authorList>
    </citation>
    <scope>NUCLEOTIDE SEQUENCE [LARGE SCALE GENOMIC DNA]</scope>
    <source>
        <strain evidence="3 4">NPDC048946</strain>
    </source>
</reference>
<keyword evidence="2" id="KW-0472">Membrane</keyword>
<feature type="region of interest" description="Disordered" evidence="1">
    <location>
        <begin position="1"/>
        <end position="36"/>
    </location>
</feature>
<gene>
    <name evidence="3" type="ORF">AB0C36_32525</name>
</gene>
<feature type="transmembrane region" description="Helical" evidence="2">
    <location>
        <begin position="92"/>
        <end position="113"/>
    </location>
</feature>
<dbReference type="RefSeq" id="WP_358361251.1">
    <property type="nucleotide sequence ID" value="NZ_JBEZFP010000114.1"/>
</dbReference>
<feature type="region of interest" description="Disordered" evidence="1">
    <location>
        <begin position="240"/>
        <end position="279"/>
    </location>
</feature>
<dbReference type="EMBL" id="JBEZFP010000114">
    <property type="protein sequence ID" value="MEU8138221.1"/>
    <property type="molecule type" value="Genomic_DNA"/>
</dbReference>
<proteinExistence type="predicted"/>
<accession>A0ABV3DR39</accession>
<comment type="caution">
    <text evidence="3">The sequence shown here is derived from an EMBL/GenBank/DDBJ whole genome shotgun (WGS) entry which is preliminary data.</text>
</comment>
<organism evidence="3 4">
    <name type="scientific">Streptodolium elevatio</name>
    <dbReference type="NCBI Taxonomy" id="3157996"/>
    <lineage>
        <taxon>Bacteria</taxon>
        <taxon>Bacillati</taxon>
        <taxon>Actinomycetota</taxon>
        <taxon>Actinomycetes</taxon>
        <taxon>Kitasatosporales</taxon>
        <taxon>Streptomycetaceae</taxon>
        <taxon>Streptodolium</taxon>
    </lineage>
</organism>
<protein>
    <submittedName>
        <fullName evidence="3">DUF6082 family protein</fullName>
    </submittedName>
</protein>